<keyword evidence="7 9" id="KW-0472">Membrane</keyword>
<evidence type="ECO:0000256" key="5">
    <source>
        <dbReference type="ARBA" id="ARBA00022692"/>
    </source>
</evidence>
<feature type="transmembrane region" description="Helical" evidence="9">
    <location>
        <begin position="169"/>
        <end position="190"/>
    </location>
</feature>
<evidence type="ECO:0000256" key="6">
    <source>
        <dbReference type="ARBA" id="ARBA00022989"/>
    </source>
</evidence>
<keyword evidence="2" id="KW-0813">Transport</keyword>
<evidence type="ECO:0000256" key="8">
    <source>
        <dbReference type="ARBA" id="ARBA00039381"/>
    </source>
</evidence>
<evidence type="ECO:0000256" key="1">
    <source>
        <dbReference type="ARBA" id="ARBA00004651"/>
    </source>
</evidence>
<evidence type="ECO:0000256" key="3">
    <source>
        <dbReference type="ARBA" id="ARBA00022475"/>
    </source>
</evidence>
<evidence type="ECO:0000313" key="11">
    <source>
        <dbReference type="Proteomes" id="UP000184245"/>
    </source>
</evidence>
<evidence type="ECO:0000256" key="7">
    <source>
        <dbReference type="ARBA" id="ARBA00023136"/>
    </source>
</evidence>
<evidence type="ECO:0000313" key="10">
    <source>
        <dbReference type="EMBL" id="SHF55589.1"/>
    </source>
</evidence>
<proteinExistence type="predicted"/>
<keyword evidence="5 9" id="KW-0812">Transmembrane</keyword>
<evidence type="ECO:0000256" key="2">
    <source>
        <dbReference type="ARBA" id="ARBA00022448"/>
    </source>
</evidence>
<evidence type="ECO:0000256" key="9">
    <source>
        <dbReference type="SAM" id="Phobius"/>
    </source>
</evidence>
<feature type="transmembrane region" description="Helical" evidence="9">
    <location>
        <begin position="129"/>
        <end position="149"/>
    </location>
</feature>
<feature type="transmembrane region" description="Helical" evidence="9">
    <location>
        <begin position="221"/>
        <end position="240"/>
    </location>
</feature>
<organism evidence="10 11">
    <name type="scientific">Lactonifactor longoviformis DSM 17459</name>
    <dbReference type="NCBI Taxonomy" id="1122155"/>
    <lineage>
        <taxon>Bacteria</taxon>
        <taxon>Bacillati</taxon>
        <taxon>Bacillota</taxon>
        <taxon>Clostridia</taxon>
        <taxon>Eubacteriales</taxon>
        <taxon>Clostridiaceae</taxon>
        <taxon>Lactonifactor</taxon>
    </lineage>
</organism>
<name>A0A1M5CLL2_9CLOT</name>
<dbReference type="PANTHER" id="PTHR32196">
    <property type="entry name" value="ABC TRANSPORTER PERMEASE PROTEIN YPHD-RELATED-RELATED"/>
    <property type="match status" value="1"/>
</dbReference>
<dbReference type="STRING" id="1122155.SAMN02745158_04204"/>
<feature type="transmembrane region" description="Helical" evidence="9">
    <location>
        <begin position="77"/>
        <end position="95"/>
    </location>
</feature>
<reference evidence="10 11" key="1">
    <citation type="submission" date="2016-11" db="EMBL/GenBank/DDBJ databases">
        <authorList>
            <person name="Jaros S."/>
            <person name="Januszkiewicz K."/>
            <person name="Wedrychowicz H."/>
        </authorList>
    </citation>
    <scope>NUCLEOTIDE SEQUENCE [LARGE SCALE GENOMIC DNA]</scope>
    <source>
        <strain evidence="10 11">DSM 17459</strain>
    </source>
</reference>
<feature type="transmembrane region" description="Helical" evidence="9">
    <location>
        <begin position="21"/>
        <end position="40"/>
    </location>
</feature>
<keyword evidence="11" id="KW-1185">Reference proteome</keyword>
<dbReference type="PANTHER" id="PTHR32196:SF71">
    <property type="entry name" value="AUTOINDUCER 2 IMPORT SYSTEM PERMEASE PROTEIN LSRD"/>
    <property type="match status" value="1"/>
</dbReference>
<dbReference type="CDD" id="cd06579">
    <property type="entry name" value="TM_PBP1_transp_AraH_like"/>
    <property type="match status" value="1"/>
</dbReference>
<comment type="subcellular location">
    <subcellularLocation>
        <location evidence="1">Cell membrane</location>
        <topology evidence="1">Multi-pass membrane protein</topology>
    </subcellularLocation>
</comment>
<dbReference type="EMBL" id="FQVI01000042">
    <property type="protein sequence ID" value="SHF55589.1"/>
    <property type="molecule type" value="Genomic_DNA"/>
</dbReference>
<dbReference type="RefSeq" id="WP_072854725.1">
    <property type="nucleotide sequence ID" value="NZ_FQVI01000042.1"/>
</dbReference>
<accession>A0A1M5CLL2</accession>
<dbReference type="GO" id="GO:0022857">
    <property type="term" value="F:transmembrane transporter activity"/>
    <property type="evidence" value="ECO:0007669"/>
    <property type="project" value="InterPro"/>
</dbReference>
<feature type="transmembrane region" description="Helical" evidence="9">
    <location>
        <begin position="260"/>
        <end position="292"/>
    </location>
</feature>
<keyword evidence="3" id="KW-1003">Cell membrane</keyword>
<keyword evidence="6 9" id="KW-1133">Transmembrane helix</keyword>
<feature type="transmembrane region" description="Helical" evidence="9">
    <location>
        <begin position="304"/>
        <end position="321"/>
    </location>
</feature>
<dbReference type="Proteomes" id="UP000184245">
    <property type="component" value="Unassembled WGS sequence"/>
</dbReference>
<protein>
    <recommendedName>
        <fullName evidence="8">Autoinducer 2 import system permease protein LsrD</fullName>
    </recommendedName>
</protein>
<feature type="transmembrane region" description="Helical" evidence="9">
    <location>
        <begin position="101"/>
        <end position="122"/>
    </location>
</feature>
<sequence length="326" mass="34454">MEKTKQRKRGSIFQFVIEKRALALLILILVFCLAFSLVFPDTFGTLGNFSGILLNMSAEGLIVVAIVPLLIVGEIDLSLGAVMVLGSILCGRLMILDDMNMWLAILISLGVSVLCGLINGIIVAKINVVSFIATLATSMIYLGIAVMLAGTGWTDFPDPLFRTLGQGKILNIQLPVIYIIVIFIIMSLLISRTRYFRQCYYIGGNAKAAELSAINTGKTKIVLYMIASGMACISGIISAMRFNSALTSIGAGVEMRAVTAAVIGGVCFTGGAGTMAGAAMGALFVACLNNALTIASISQNMQNVITGVVLILAIVLDVVLAKKKAE</sequence>
<evidence type="ECO:0000256" key="4">
    <source>
        <dbReference type="ARBA" id="ARBA00022519"/>
    </source>
</evidence>
<keyword evidence="4" id="KW-0997">Cell inner membrane</keyword>
<feature type="transmembrane region" description="Helical" evidence="9">
    <location>
        <begin position="52"/>
        <end position="72"/>
    </location>
</feature>
<gene>
    <name evidence="10" type="ORF">SAMN02745158_04204</name>
</gene>
<dbReference type="AlphaFoldDB" id="A0A1M5CLL2"/>
<dbReference type="Pfam" id="PF02653">
    <property type="entry name" value="BPD_transp_2"/>
    <property type="match status" value="1"/>
</dbReference>
<dbReference type="OrthoDB" id="9813906at2"/>
<dbReference type="GO" id="GO:0005886">
    <property type="term" value="C:plasma membrane"/>
    <property type="evidence" value="ECO:0007669"/>
    <property type="project" value="UniProtKB-SubCell"/>
</dbReference>
<dbReference type="InterPro" id="IPR001851">
    <property type="entry name" value="ABC_transp_permease"/>
</dbReference>